<protein>
    <recommendedName>
        <fullName evidence="7">Galactose-1-phosphate uridyl transferase N-terminal domain-containing protein</fullName>
    </recommendedName>
</protein>
<dbReference type="PANTHER" id="PTHR42763:SF2">
    <property type="entry name" value="ADP-GLUCOSE PHOSPHORYLASE"/>
    <property type="match status" value="1"/>
</dbReference>
<evidence type="ECO:0000256" key="6">
    <source>
        <dbReference type="SAM" id="MobiDB-lite"/>
    </source>
</evidence>
<keyword evidence="3" id="KW-0119">Carbohydrate metabolism</keyword>
<feature type="binding site" evidence="5">
    <location>
        <position position="152"/>
    </location>
    <ligand>
        <name>Zn(2+)</name>
        <dbReference type="ChEBI" id="CHEBI:29105"/>
    </ligand>
</feature>
<evidence type="ECO:0000256" key="3">
    <source>
        <dbReference type="ARBA" id="ARBA00023277"/>
    </source>
</evidence>
<feature type="binding site" evidence="5">
    <location>
        <position position="203"/>
    </location>
    <ligand>
        <name>Zn(2+)</name>
        <dbReference type="ChEBI" id="CHEBI:29105"/>
    </ligand>
</feature>
<dbReference type="Gene3D" id="3.30.428.10">
    <property type="entry name" value="HIT-like"/>
    <property type="match status" value="2"/>
</dbReference>
<keyword evidence="2" id="KW-0548">Nucleotidyltransferase</keyword>
<dbReference type="AlphaFoldDB" id="A0A7I8L3Q6"/>
<dbReference type="SUPFAM" id="SSF54197">
    <property type="entry name" value="HIT-like"/>
    <property type="match status" value="2"/>
</dbReference>
<dbReference type="InterPro" id="IPR001937">
    <property type="entry name" value="GalP_UDPtransf1"/>
</dbReference>
<dbReference type="GO" id="GO:0006012">
    <property type="term" value="P:galactose metabolic process"/>
    <property type="evidence" value="ECO:0007669"/>
    <property type="project" value="InterPro"/>
</dbReference>
<evidence type="ECO:0000256" key="4">
    <source>
        <dbReference type="PIRSR" id="PIRSR000808-1"/>
    </source>
</evidence>
<proteinExistence type="predicted"/>
<feature type="binding site" evidence="5">
    <location>
        <position position="80"/>
    </location>
    <ligand>
        <name>Zn(2+)</name>
        <dbReference type="ChEBI" id="CHEBI:29105"/>
    </ligand>
</feature>
<keyword evidence="5" id="KW-0862">Zinc</keyword>
<dbReference type="EMBL" id="LR746273">
    <property type="protein sequence ID" value="CAA7403978.1"/>
    <property type="molecule type" value="Genomic_DNA"/>
</dbReference>
<dbReference type="InterPro" id="IPR036265">
    <property type="entry name" value="HIT-like_sf"/>
</dbReference>
<evidence type="ECO:0000313" key="8">
    <source>
        <dbReference type="EMBL" id="CAA7403978.1"/>
    </source>
</evidence>
<feature type="region of interest" description="Disordered" evidence="6">
    <location>
        <begin position="41"/>
        <end position="72"/>
    </location>
</feature>
<feature type="domain" description="Galactose-1-phosphate uridyl transferase N-terminal" evidence="7">
    <location>
        <begin position="25"/>
        <end position="215"/>
    </location>
</feature>
<feature type="compositionally biased region" description="Polar residues" evidence="6">
    <location>
        <begin position="47"/>
        <end position="64"/>
    </location>
</feature>
<evidence type="ECO:0000256" key="2">
    <source>
        <dbReference type="ARBA" id="ARBA00022695"/>
    </source>
</evidence>
<dbReference type="GO" id="GO:0008270">
    <property type="term" value="F:zinc ion binding"/>
    <property type="evidence" value="ECO:0007669"/>
    <property type="project" value="InterPro"/>
</dbReference>
<dbReference type="InterPro" id="IPR053177">
    <property type="entry name" value="ADP-glucose_phosphorylase"/>
</dbReference>
<keyword evidence="1" id="KW-0808">Transferase</keyword>
<keyword evidence="9" id="KW-1185">Reference proteome</keyword>
<feature type="binding site" evidence="5">
    <location>
        <position position="77"/>
    </location>
    <ligand>
        <name>Zn(2+)</name>
        <dbReference type="ChEBI" id="CHEBI:29105"/>
    </ligand>
</feature>
<dbReference type="OrthoDB" id="418412at2759"/>
<accession>A0A7I8L3Q6</accession>
<name>A0A7I8L3Q6_SPIIN</name>
<evidence type="ECO:0000256" key="5">
    <source>
        <dbReference type="PIRSR" id="PIRSR000808-3"/>
    </source>
</evidence>
<comment type="cofactor">
    <cofactor evidence="5">
        <name>Zn(2+)</name>
        <dbReference type="ChEBI" id="CHEBI:29105"/>
    </cofactor>
    <text evidence="5">Binds 1 zinc ion per subunit.</text>
</comment>
<sequence>MSPPSSATAAAGGGGGGSGRRCELRKDAVFGRWVIFSPARARRPSDFKSSAPVTTTSPNTRNASNGGGSTAHPPPSCPFCIGREHDCAPEIFRFPAGASEWRLRVIENLYPALRREEEPPASDPEDEGRGGGEKRFIQGYGFHDVVIETPYHDVHLSDLSSTETAEILLAYKERFLQLAALGNIKYIQVFKNHGASAGASMSHSHSQIIGLPVVPPTVSSRLRSMMESYGGTGKCGLCEAWSEDIIIHQSQYFSSIAPVAASYPFEIWVVPRDHLSHFHEIDREKAVDFGGILTEMLRRLSQQLNDPPFNFMIHTSPLGLAATSLPYAHWFLQIIPQLSGVGGFELGSGCYINPVFPEDAAKLLREVNLST</sequence>
<feature type="region of interest" description="Disordered" evidence="6">
    <location>
        <begin position="1"/>
        <end position="22"/>
    </location>
</feature>
<dbReference type="Pfam" id="PF01087">
    <property type="entry name" value="GalP_UDP_transf"/>
    <property type="match status" value="1"/>
</dbReference>
<gene>
    <name evidence="8" type="ORF">SI8410_10014656</name>
</gene>
<dbReference type="GO" id="GO:0008108">
    <property type="term" value="F:UDP-glucose:hexose-1-phosphate uridylyltransferase activity"/>
    <property type="evidence" value="ECO:0007669"/>
    <property type="project" value="InterPro"/>
</dbReference>
<dbReference type="PANTHER" id="PTHR42763">
    <property type="entry name" value="ADP-GLUCOSE PHOSPHORYLASE"/>
    <property type="match status" value="1"/>
</dbReference>
<organism evidence="8 9">
    <name type="scientific">Spirodela intermedia</name>
    <name type="common">Intermediate duckweed</name>
    <dbReference type="NCBI Taxonomy" id="51605"/>
    <lineage>
        <taxon>Eukaryota</taxon>
        <taxon>Viridiplantae</taxon>
        <taxon>Streptophyta</taxon>
        <taxon>Embryophyta</taxon>
        <taxon>Tracheophyta</taxon>
        <taxon>Spermatophyta</taxon>
        <taxon>Magnoliopsida</taxon>
        <taxon>Liliopsida</taxon>
        <taxon>Araceae</taxon>
        <taxon>Lemnoideae</taxon>
        <taxon>Spirodela</taxon>
    </lineage>
</organism>
<evidence type="ECO:0000256" key="1">
    <source>
        <dbReference type="ARBA" id="ARBA00022679"/>
    </source>
</evidence>
<evidence type="ECO:0000259" key="7">
    <source>
        <dbReference type="Pfam" id="PF01087"/>
    </source>
</evidence>
<dbReference type="Proteomes" id="UP000663760">
    <property type="component" value="Chromosome 10"/>
</dbReference>
<feature type="active site" description="Tele-UMP-histidine intermediate" evidence="4">
    <location>
        <position position="205"/>
    </location>
</feature>
<keyword evidence="5" id="KW-0479">Metal-binding</keyword>
<reference evidence="8" key="1">
    <citation type="submission" date="2020-02" db="EMBL/GenBank/DDBJ databases">
        <authorList>
            <person name="Scholz U."/>
            <person name="Mascher M."/>
            <person name="Fiebig A."/>
        </authorList>
    </citation>
    <scope>NUCLEOTIDE SEQUENCE</scope>
</reference>
<dbReference type="InterPro" id="IPR005849">
    <property type="entry name" value="GalP_Utransf_N"/>
</dbReference>
<dbReference type="PIRSF" id="PIRSF000808">
    <property type="entry name" value="GalT"/>
    <property type="match status" value="1"/>
</dbReference>
<evidence type="ECO:0000313" key="9">
    <source>
        <dbReference type="Proteomes" id="UP000663760"/>
    </source>
</evidence>
<feature type="region of interest" description="Disordered" evidence="6">
    <location>
        <begin position="115"/>
        <end position="134"/>
    </location>
</feature>
<feature type="compositionally biased region" description="Low complexity" evidence="6">
    <location>
        <begin position="1"/>
        <end position="10"/>
    </location>
</feature>